<dbReference type="AlphaFoldDB" id="A0AAV5WX06"/>
<proteinExistence type="predicted"/>
<name>A0AAV5WX06_9BILA</name>
<keyword evidence="1" id="KW-0812">Transmembrane</keyword>
<evidence type="ECO:0000313" key="2">
    <source>
        <dbReference type="EMBL" id="GMT36916.1"/>
    </source>
</evidence>
<keyword evidence="1" id="KW-1133">Transmembrane helix</keyword>
<keyword evidence="3" id="KW-1185">Reference proteome</keyword>
<sequence>ECLSISQTRRFQLKRTNSFSLDHQGTSTNLAHIFIVSGSFTFPLILPPSSLTEYLITQMSPTARSHATSKSIVSLILEQFLFSFSFSFKFSPMFPFFFNLSMNF</sequence>
<keyword evidence="1" id="KW-0472">Membrane</keyword>
<comment type="caution">
    <text evidence="2">The sequence shown here is derived from an EMBL/GenBank/DDBJ whole genome shotgun (WGS) entry which is preliminary data.</text>
</comment>
<feature type="transmembrane region" description="Helical" evidence="1">
    <location>
        <begin position="72"/>
        <end position="98"/>
    </location>
</feature>
<accession>A0AAV5WX06</accession>
<gene>
    <name evidence="2" type="ORF">PFISCL1PPCAC_28213</name>
</gene>
<dbReference type="EMBL" id="BTSY01000007">
    <property type="protein sequence ID" value="GMT36916.1"/>
    <property type="molecule type" value="Genomic_DNA"/>
</dbReference>
<reference evidence="2" key="1">
    <citation type="submission" date="2023-10" db="EMBL/GenBank/DDBJ databases">
        <title>Genome assembly of Pristionchus species.</title>
        <authorList>
            <person name="Yoshida K."/>
            <person name="Sommer R.J."/>
        </authorList>
    </citation>
    <scope>NUCLEOTIDE SEQUENCE</scope>
    <source>
        <strain evidence="2">RS5133</strain>
    </source>
</reference>
<evidence type="ECO:0000256" key="1">
    <source>
        <dbReference type="SAM" id="Phobius"/>
    </source>
</evidence>
<dbReference type="Proteomes" id="UP001432322">
    <property type="component" value="Unassembled WGS sequence"/>
</dbReference>
<protein>
    <submittedName>
        <fullName evidence="2">Uncharacterized protein</fullName>
    </submittedName>
</protein>
<organism evidence="2 3">
    <name type="scientific">Pristionchus fissidentatus</name>
    <dbReference type="NCBI Taxonomy" id="1538716"/>
    <lineage>
        <taxon>Eukaryota</taxon>
        <taxon>Metazoa</taxon>
        <taxon>Ecdysozoa</taxon>
        <taxon>Nematoda</taxon>
        <taxon>Chromadorea</taxon>
        <taxon>Rhabditida</taxon>
        <taxon>Rhabditina</taxon>
        <taxon>Diplogasteromorpha</taxon>
        <taxon>Diplogasteroidea</taxon>
        <taxon>Neodiplogasteridae</taxon>
        <taxon>Pristionchus</taxon>
    </lineage>
</organism>
<evidence type="ECO:0000313" key="3">
    <source>
        <dbReference type="Proteomes" id="UP001432322"/>
    </source>
</evidence>
<feature type="non-terminal residue" evidence="2">
    <location>
        <position position="1"/>
    </location>
</feature>